<dbReference type="Proteomes" id="UP000019473">
    <property type="component" value="Unassembled WGS sequence"/>
</dbReference>
<sequence>MSSSSGTTSINTPSHGTVTLLILGAGWTYQFLQPLLDRESRITYAATTSTGHDNTIEFRFDPESDDLEPFQRLPLAEYVLVTFPLKGKGPSKKLVDMYEATHARSLSHDGDRGAKTTSETKWIQLGSTGVYTAVDWVDCNTPIDGSNERGIAEDELIALSGCVLNLAGLYGAQRQPSNWIPRVAKTQEQLSEKGALHLIHGIDVARAVVAVVKEDQQSISVSEPDVPPLFGRRWILTDCVSYDWWQIVWDFNGESDEAASSEGGDAEKATEADTKSKYRGWVMELMDKKGVRALPRPPEMLGRKLDGREFWSRLQLRPERALKR</sequence>
<gene>
    <name evidence="1" type="ORF">A1O7_01470</name>
</gene>
<dbReference type="RefSeq" id="XP_007753697.1">
    <property type="nucleotide sequence ID" value="XM_007755507.1"/>
</dbReference>
<name>W9WJI0_9EURO</name>
<reference evidence="1 2" key="1">
    <citation type="submission" date="2013-03" db="EMBL/GenBank/DDBJ databases">
        <title>The Genome Sequence of Cladophialophora yegresii CBS 114405.</title>
        <authorList>
            <consortium name="The Broad Institute Genomics Platform"/>
            <person name="Cuomo C."/>
            <person name="de Hoog S."/>
            <person name="Gorbushina A."/>
            <person name="Walker B."/>
            <person name="Young S.K."/>
            <person name="Zeng Q."/>
            <person name="Gargeya S."/>
            <person name="Fitzgerald M."/>
            <person name="Haas B."/>
            <person name="Abouelleil A."/>
            <person name="Allen A.W."/>
            <person name="Alvarado L."/>
            <person name="Arachchi H.M."/>
            <person name="Berlin A.M."/>
            <person name="Chapman S.B."/>
            <person name="Gainer-Dewar J."/>
            <person name="Goldberg J."/>
            <person name="Griggs A."/>
            <person name="Gujja S."/>
            <person name="Hansen M."/>
            <person name="Howarth C."/>
            <person name="Imamovic A."/>
            <person name="Ireland A."/>
            <person name="Larimer J."/>
            <person name="McCowan C."/>
            <person name="Murphy C."/>
            <person name="Pearson M."/>
            <person name="Poon T.W."/>
            <person name="Priest M."/>
            <person name="Roberts A."/>
            <person name="Saif S."/>
            <person name="Shea T."/>
            <person name="Sisk P."/>
            <person name="Sykes S."/>
            <person name="Wortman J."/>
            <person name="Nusbaum C."/>
            <person name="Birren B."/>
        </authorList>
    </citation>
    <scope>NUCLEOTIDE SEQUENCE [LARGE SCALE GENOMIC DNA]</scope>
    <source>
        <strain evidence="1 2">CBS 114405</strain>
    </source>
</reference>
<dbReference type="eggNOG" id="ENOG502RXTJ">
    <property type="taxonomic scope" value="Eukaryota"/>
</dbReference>
<keyword evidence="2" id="KW-1185">Reference proteome</keyword>
<evidence type="ECO:0000313" key="2">
    <source>
        <dbReference type="Proteomes" id="UP000019473"/>
    </source>
</evidence>
<dbReference type="PANTHER" id="PTHR40129:SF2">
    <property type="entry name" value="KETOPANTOATE REDUCTASE N-TERMINAL DOMAIN-CONTAINING PROTEIN"/>
    <property type="match status" value="1"/>
</dbReference>
<dbReference type="VEuPathDB" id="FungiDB:A1O7_01470"/>
<dbReference type="HOGENOM" id="CLU_044092_0_0_1"/>
<dbReference type="Gene3D" id="3.40.50.720">
    <property type="entry name" value="NAD(P)-binding Rossmann-like Domain"/>
    <property type="match status" value="1"/>
</dbReference>
<dbReference type="STRING" id="1182544.W9WJI0"/>
<organism evidence="1 2">
    <name type="scientific">Cladophialophora yegresii CBS 114405</name>
    <dbReference type="NCBI Taxonomy" id="1182544"/>
    <lineage>
        <taxon>Eukaryota</taxon>
        <taxon>Fungi</taxon>
        <taxon>Dikarya</taxon>
        <taxon>Ascomycota</taxon>
        <taxon>Pezizomycotina</taxon>
        <taxon>Eurotiomycetes</taxon>
        <taxon>Chaetothyriomycetidae</taxon>
        <taxon>Chaetothyriales</taxon>
        <taxon>Herpotrichiellaceae</taxon>
        <taxon>Cladophialophora</taxon>
    </lineage>
</organism>
<dbReference type="PANTHER" id="PTHR40129">
    <property type="entry name" value="KETOPANTOATE REDUCTASE N-TERMINAL DOMAIN-CONTAINING PROTEIN"/>
    <property type="match status" value="1"/>
</dbReference>
<dbReference type="GeneID" id="19176082"/>
<comment type="caution">
    <text evidence="1">The sequence shown here is derived from an EMBL/GenBank/DDBJ whole genome shotgun (WGS) entry which is preliminary data.</text>
</comment>
<dbReference type="OrthoDB" id="674948at2759"/>
<proteinExistence type="predicted"/>
<protein>
    <submittedName>
        <fullName evidence="1">Uncharacterized protein</fullName>
    </submittedName>
</protein>
<dbReference type="EMBL" id="AMGW01000001">
    <property type="protein sequence ID" value="EXJ65130.1"/>
    <property type="molecule type" value="Genomic_DNA"/>
</dbReference>
<evidence type="ECO:0000313" key="1">
    <source>
        <dbReference type="EMBL" id="EXJ65130.1"/>
    </source>
</evidence>
<accession>W9WJI0</accession>
<dbReference type="AlphaFoldDB" id="W9WJI0"/>